<dbReference type="PANTHER" id="PTHR47076">
    <property type="entry name" value="NHL DOMAIN PROTEIN"/>
    <property type="match status" value="1"/>
</dbReference>
<evidence type="ECO:0000256" key="1">
    <source>
        <dbReference type="SAM" id="MobiDB-lite"/>
    </source>
</evidence>
<feature type="compositionally biased region" description="Basic and acidic residues" evidence="1">
    <location>
        <begin position="138"/>
        <end position="149"/>
    </location>
</feature>
<accession>A0A9Q0JPX2</accession>
<dbReference type="OrthoDB" id="1723198at2759"/>
<keyword evidence="3" id="KW-1185">Reference proteome</keyword>
<comment type="caution">
    <text evidence="2">The sequence shown here is derived from an EMBL/GenBank/DDBJ whole genome shotgun (WGS) entry which is preliminary data.</text>
</comment>
<gene>
    <name evidence="2" type="ORF">Tsubulata_035634</name>
</gene>
<dbReference type="PANTHER" id="PTHR47076:SF1">
    <property type="entry name" value="NHL DOMAIN PROTEIN"/>
    <property type="match status" value="1"/>
</dbReference>
<feature type="region of interest" description="Disordered" evidence="1">
    <location>
        <begin position="126"/>
        <end position="157"/>
    </location>
</feature>
<protein>
    <submittedName>
        <fullName evidence="2">Uncharacterized protein</fullName>
    </submittedName>
</protein>
<sequence length="157" mass="18281">MSPADPEYVSSLYNDNDIHDVSFSKRGCCFWIPLSSNRGGSSSEHFWQRIRSAESMSSSSFSSSSSASASVTAEPWWFRGWKTTVRGWSALVSRRKWRALFRRFRRRQRRRANKYAKFQYDPMSYSRNFDEGPGQNGHFDEDMVGREFSSRYSLPPS</sequence>
<organism evidence="2 3">
    <name type="scientific">Turnera subulata</name>
    <dbReference type="NCBI Taxonomy" id="218843"/>
    <lineage>
        <taxon>Eukaryota</taxon>
        <taxon>Viridiplantae</taxon>
        <taxon>Streptophyta</taxon>
        <taxon>Embryophyta</taxon>
        <taxon>Tracheophyta</taxon>
        <taxon>Spermatophyta</taxon>
        <taxon>Magnoliopsida</taxon>
        <taxon>eudicotyledons</taxon>
        <taxon>Gunneridae</taxon>
        <taxon>Pentapetalae</taxon>
        <taxon>rosids</taxon>
        <taxon>fabids</taxon>
        <taxon>Malpighiales</taxon>
        <taxon>Passifloraceae</taxon>
        <taxon>Turnera</taxon>
    </lineage>
</organism>
<proteinExistence type="predicted"/>
<reference evidence="2" key="2">
    <citation type="journal article" date="2023" name="Plants (Basel)">
        <title>Annotation of the Turnera subulata (Passifloraceae) Draft Genome Reveals the S-Locus Evolved after the Divergence of Turneroideae from Passifloroideae in a Stepwise Manner.</title>
        <authorList>
            <person name="Henning P.M."/>
            <person name="Roalson E.H."/>
            <person name="Mir W."/>
            <person name="McCubbin A.G."/>
            <person name="Shore J.S."/>
        </authorList>
    </citation>
    <scope>NUCLEOTIDE SEQUENCE</scope>
    <source>
        <strain evidence="2">F60SS</strain>
    </source>
</reference>
<evidence type="ECO:0000313" key="2">
    <source>
        <dbReference type="EMBL" id="KAJ4850891.1"/>
    </source>
</evidence>
<reference evidence="2" key="1">
    <citation type="submission" date="2022-02" db="EMBL/GenBank/DDBJ databases">
        <authorList>
            <person name="Henning P.M."/>
            <person name="McCubbin A.G."/>
            <person name="Shore J.S."/>
        </authorList>
    </citation>
    <scope>NUCLEOTIDE SEQUENCE</scope>
    <source>
        <strain evidence="2">F60SS</strain>
        <tissue evidence="2">Leaves</tissue>
    </source>
</reference>
<dbReference type="Proteomes" id="UP001141552">
    <property type="component" value="Unassembled WGS sequence"/>
</dbReference>
<dbReference type="AlphaFoldDB" id="A0A9Q0JPX2"/>
<evidence type="ECO:0000313" key="3">
    <source>
        <dbReference type="Proteomes" id="UP001141552"/>
    </source>
</evidence>
<dbReference type="EMBL" id="JAKUCV010000191">
    <property type="protein sequence ID" value="KAJ4850891.1"/>
    <property type="molecule type" value="Genomic_DNA"/>
</dbReference>
<feature type="non-terminal residue" evidence="2">
    <location>
        <position position="157"/>
    </location>
</feature>
<name>A0A9Q0JPX2_9ROSI</name>